<protein>
    <submittedName>
        <fullName evidence="1">Uncharacterized protein</fullName>
    </submittedName>
</protein>
<dbReference type="AlphaFoldDB" id="W9NMI5"/>
<name>W9NMI5_FUSOX</name>
<dbReference type="EMBL" id="JH651004">
    <property type="protein sequence ID" value="EXA31936.1"/>
    <property type="molecule type" value="Genomic_DNA"/>
</dbReference>
<proteinExistence type="predicted"/>
<reference evidence="1" key="2">
    <citation type="submission" date="2012-05" db="EMBL/GenBank/DDBJ databases">
        <title>Annotation of the Genome Sequence of Fusarium oxysporum HDV247.</title>
        <authorList>
            <consortium name="The Broad Institute Genomics Platform"/>
            <person name="Ma L.-J."/>
            <person name="Corby-Kistler H."/>
            <person name="Broz K."/>
            <person name="Gale L.R."/>
            <person name="Jonkers W."/>
            <person name="O'Donnell K."/>
            <person name="Ploetz R."/>
            <person name="Steinberg C."/>
            <person name="Schwartz D.C."/>
            <person name="VanEtten H."/>
            <person name="Zhou S."/>
            <person name="Young S.K."/>
            <person name="Zeng Q."/>
            <person name="Gargeya S."/>
            <person name="Fitzgerald M."/>
            <person name="Abouelleil A."/>
            <person name="Alvarado L."/>
            <person name="Chapman S.B."/>
            <person name="Gainer-Dewar J."/>
            <person name="Goldberg J."/>
            <person name="Griggs A."/>
            <person name="Gujja S."/>
            <person name="Hansen M."/>
            <person name="Howarth C."/>
            <person name="Imamovic A."/>
            <person name="Ireland A."/>
            <person name="Larimer J."/>
            <person name="McCowan C."/>
            <person name="Murphy C."/>
            <person name="Pearson M."/>
            <person name="Poon T.W."/>
            <person name="Priest M."/>
            <person name="Roberts A."/>
            <person name="Saif S."/>
            <person name="Shea T."/>
            <person name="Sykes S."/>
            <person name="Wortman J."/>
            <person name="Nusbaum C."/>
            <person name="Birren B."/>
        </authorList>
    </citation>
    <scope>NUCLEOTIDE SEQUENCE</scope>
    <source>
        <strain evidence="1">HDV247</strain>
    </source>
</reference>
<organism evidence="1">
    <name type="scientific">Fusarium oxysporum f. sp. pisi HDV247</name>
    <dbReference type="NCBI Taxonomy" id="1080344"/>
    <lineage>
        <taxon>Eukaryota</taxon>
        <taxon>Fungi</taxon>
        <taxon>Dikarya</taxon>
        <taxon>Ascomycota</taxon>
        <taxon>Pezizomycotina</taxon>
        <taxon>Sordariomycetes</taxon>
        <taxon>Hypocreomycetidae</taxon>
        <taxon>Hypocreales</taxon>
        <taxon>Nectriaceae</taxon>
        <taxon>Fusarium</taxon>
        <taxon>Fusarium oxysporum species complex</taxon>
    </lineage>
</organism>
<evidence type="ECO:0000313" key="1">
    <source>
        <dbReference type="EMBL" id="EXA31936.1"/>
    </source>
</evidence>
<dbReference type="Proteomes" id="UP000030751">
    <property type="component" value="Unassembled WGS sequence"/>
</dbReference>
<reference evidence="1" key="1">
    <citation type="submission" date="2011-10" db="EMBL/GenBank/DDBJ databases">
        <title>The Genome Sequence of Fusarium oxysporum HDV247.</title>
        <authorList>
            <consortium name="The Broad Institute Genome Sequencing Platform"/>
            <person name="Ma L.-J."/>
            <person name="Gale L.R."/>
            <person name="Schwartz D.C."/>
            <person name="Zhou S."/>
            <person name="Corby-Kistler H."/>
            <person name="Young S.K."/>
            <person name="Zeng Q."/>
            <person name="Gargeya S."/>
            <person name="Fitzgerald M."/>
            <person name="Haas B."/>
            <person name="Abouelleil A."/>
            <person name="Alvarado L."/>
            <person name="Arachchi H.M."/>
            <person name="Berlin A."/>
            <person name="Brown A."/>
            <person name="Chapman S.B."/>
            <person name="Chen Z."/>
            <person name="Dunbar C."/>
            <person name="Freedman E."/>
            <person name="Gearin G."/>
            <person name="Goldberg J."/>
            <person name="Griggs A."/>
            <person name="Gujja S."/>
            <person name="Heiman D."/>
            <person name="Howarth C."/>
            <person name="Larson L."/>
            <person name="Lui A."/>
            <person name="MacDonald P.J.P."/>
            <person name="Montmayeur A."/>
            <person name="Murphy C."/>
            <person name="Neiman D."/>
            <person name="Pearson M."/>
            <person name="Priest M."/>
            <person name="Roberts A."/>
            <person name="Saif S."/>
            <person name="Shea T."/>
            <person name="Shenoy N."/>
            <person name="Sisk P."/>
            <person name="Stolte C."/>
            <person name="Sykes S."/>
            <person name="Wortman J."/>
            <person name="Nusbaum C."/>
            <person name="Birren B."/>
        </authorList>
    </citation>
    <scope>NUCLEOTIDE SEQUENCE [LARGE SCALE GENOMIC DNA]</scope>
    <source>
        <strain evidence="1">HDV247</strain>
    </source>
</reference>
<sequence>MDRVSIRGVNGNDEVVPYVSLSALEKYWTDERVIKVLNSRTINFPEGARFIN</sequence>
<accession>W9NMI5</accession>
<dbReference type="HOGENOM" id="CLU_3087278_0_0_1"/>
<gene>
    <name evidence="1" type="ORF">FOVG_16814</name>
</gene>